<dbReference type="InterPro" id="IPR058518">
    <property type="entry name" value="DUF8205"/>
</dbReference>
<evidence type="ECO:0000313" key="6">
    <source>
        <dbReference type="EMBL" id="KIY69568.1"/>
    </source>
</evidence>
<dbReference type="Proteomes" id="UP000054007">
    <property type="component" value="Unassembled WGS sequence"/>
</dbReference>
<dbReference type="GO" id="GO:0008270">
    <property type="term" value="F:zinc ion binding"/>
    <property type="evidence" value="ECO:0007669"/>
    <property type="project" value="UniProtKB-KW"/>
</dbReference>
<evidence type="ECO:0000256" key="1">
    <source>
        <dbReference type="ARBA" id="ARBA00022723"/>
    </source>
</evidence>
<dbReference type="Gene3D" id="6.10.140.2220">
    <property type="match status" value="1"/>
</dbReference>
<accession>A0A0D7BG91</accession>
<evidence type="ECO:0000313" key="7">
    <source>
        <dbReference type="Proteomes" id="UP000054007"/>
    </source>
</evidence>
<reference evidence="6 7" key="1">
    <citation type="journal article" date="2015" name="Fungal Genet. Biol.">
        <title>Evolution of novel wood decay mechanisms in Agaricales revealed by the genome sequences of Fistulina hepatica and Cylindrobasidium torrendii.</title>
        <authorList>
            <person name="Floudas D."/>
            <person name="Held B.W."/>
            <person name="Riley R."/>
            <person name="Nagy L.G."/>
            <person name="Koehler G."/>
            <person name="Ransdell A.S."/>
            <person name="Younus H."/>
            <person name="Chow J."/>
            <person name="Chiniquy J."/>
            <person name="Lipzen A."/>
            <person name="Tritt A."/>
            <person name="Sun H."/>
            <person name="Haridas S."/>
            <person name="LaButti K."/>
            <person name="Ohm R.A."/>
            <person name="Kues U."/>
            <person name="Blanchette R.A."/>
            <person name="Grigoriev I.V."/>
            <person name="Minto R.E."/>
            <person name="Hibbett D.S."/>
        </authorList>
    </citation>
    <scope>NUCLEOTIDE SEQUENCE [LARGE SCALE GENOMIC DNA]</scope>
    <source>
        <strain evidence="6 7">FP15055 ss-10</strain>
    </source>
</reference>
<dbReference type="EMBL" id="KN880482">
    <property type="protein sequence ID" value="KIY69568.1"/>
    <property type="molecule type" value="Genomic_DNA"/>
</dbReference>
<organism evidence="6 7">
    <name type="scientific">Cylindrobasidium torrendii FP15055 ss-10</name>
    <dbReference type="NCBI Taxonomy" id="1314674"/>
    <lineage>
        <taxon>Eukaryota</taxon>
        <taxon>Fungi</taxon>
        <taxon>Dikarya</taxon>
        <taxon>Basidiomycota</taxon>
        <taxon>Agaricomycotina</taxon>
        <taxon>Agaricomycetes</taxon>
        <taxon>Agaricomycetidae</taxon>
        <taxon>Agaricales</taxon>
        <taxon>Marasmiineae</taxon>
        <taxon>Physalacriaceae</taxon>
        <taxon>Cylindrobasidium</taxon>
    </lineage>
</organism>
<evidence type="ECO:0000256" key="2">
    <source>
        <dbReference type="ARBA" id="ARBA00022771"/>
    </source>
</evidence>
<dbReference type="Pfam" id="PF01753">
    <property type="entry name" value="zf-MYND"/>
    <property type="match status" value="1"/>
</dbReference>
<proteinExistence type="predicted"/>
<protein>
    <recommendedName>
        <fullName evidence="5">MYND-type domain-containing protein</fullName>
    </recommendedName>
</protein>
<evidence type="ECO:0000256" key="4">
    <source>
        <dbReference type="PROSITE-ProRule" id="PRU00134"/>
    </source>
</evidence>
<name>A0A0D7BG91_9AGAR</name>
<keyword evidence="7" id="KW-1185">Reference proteome</keyword>
<dbReference type="AlphaFoldDB" id="A0A0D7BG91"/>
<gene>
    <name evidence="6" type="ORF">CYLTODRAFT_488858</name>
</gene>
<dbReference type="STRING" id="1314674.A0A0D7BG91"/>
<keyword evidence="1" id="KW-0479">Metal-binding</keyword>
<sequence>MALPPDIRGGHKKTIYDTMPPELFKPDRKATRRCDGCQVTPKIPQQGALLACSRCKSARYCSSECQKRDWVTHKALCILQEGASITKFIERINRTRYLTLLLQIVIALYLDIPGGKVSPDRTLVVTFFVGFEPDIQSLVRMCRGEPLPEKTEGIFQINGILCDKDDSKLSQKNIEMWQERKDQLAKGGREDAFIVLLEYRNRDNGLATSGSTYITMEAIQAAREKNDYKLRLARTGETVNQPMNVATAIEDFNTLLRSDKENRFKMRKPMNEDDIKVLQQAIDEEDPGLCSSAFREKWEREWAYLLQSP</sequence>
<evidence type="ECO:0000256" key="3">
    <source>
        <dbReference type="ARBA" id="ARBA00022833"/>
    </source>
</evidence>
<dbReference type="InterPro" id="IPR002893">
    <property type="entry name" value="Znf_MYND"/>
</dbReference>
<dbReference type="PROSITE" id="PS01360">
    <property type="entry name" value="ZF_MYND_1"/>
    <property type="match status" value="1"/>
</dbReference>
<feature type="domain" description="MYND-type" evidence="5">
    <location>
        <begin position="34"/>
        <end position="77"/>
    </location>
</feature>
<keyword evidence="3" id="KW-0862">Zinc</keyword>
<dbReference type="PROSITE" id="PS50865">
    <property type="entry name" value="ZF_MYND_2"/>
    <property type="match status" value="1"/>
</dbReference>
<evidence type="ECO:0000259" key="5">
    <source>
        <dbReference type="PROSITE" id="PS50865"/>
    </source>
</evidence>
<dbReference type="Pfam" id="PF26632">
    <property type="entry name" value="DUF8205"/>
    <property type="match status" value="1"/>
</dbReference>
<dbReference type="OrthoDB" id="5231159at2759"/>
<keyword evidence="2 4" id="KW-0863">Zinc-finger</keyword>
<dbReference type="SUPFAM" id="SSF144232">
    <property type="entry name" value="HIT/MYND zinc finger-like"/>
    <property type="match status" value="1"/>
</dbReference>